<dbReference type="SUPFAM" id="SSF48452">
    <property type="entry name" value="TPR-like"/>
    <property type="match status" value="1"/>
</dbReference>
<dbReference type="AlphaFoldDB" id="A0A4R3M3Y6"/>
<name>A0A4R3M3Y6_9HYPH</name>
<keyword evidence="3" id="KW-1185">Reference proteome</keyword>
<dbReference type="SMART" id="SM00028">
    <property type="entry name" value="TPR"/>
    <property type="match status" value="2"/>
</dbReference>
<keyword evidence="1" id="KW-0802">TPR repeat</keyword>
<comment type="caution">
    <text evidence="2">The sequence shown here is derived from an EMBL/GenBank/DDBJ whole genome shotgun (WGS) entry which is preliminary data.</text>
</comment>
<dbReference type="Proteomes" id="UP000294664">
    <property type="component" value="Unassembled WGS sequence"/>
</dbReference>
<dbReference type="RefSeq" id="WP_132028283.1">
    <property type="nucleotide sequence ID" value="NZ_SMAI01000001.1"/>
</dbReference>
<evidence type="ECO:0000313" key="3">
    <source>
        <dbReference type="Proteomes" id="UP000294664"/>
    </source>
</evidence>
<feature type="repeat" description="TPR" evidence="1">
    <location>
        <begin position="121"/>
        <end position="154"/>
    </location>
</feature>
<accession>A0A4R3M3Y6</accession>
<dbReference type="InterPro" id="IPR011990">
    <property type="entry name" value="TPR-like_helical_dom_sf"/>
</dbReference>
<protein>
    <submittedName>
        <fullName evidence="2">Tetratricopeptide repeat protein</fullName>
    </submittedName>
</protein>
<gene>
    <name evidence="2" type="ORF">EDC64_10133</name>
</gene>
<dbReference type="OrthoDB" id="422579at2"/>
<evidence type="ECO:0000256" key="1">
    <source>
        <dbReference type="PROSITE-ProRule" id="PRU00339"/>
    </source>
</evidence>
<dbReference type="Gene3D" id="1.25.40.10">
    <property type="entry name" value="Tetratricopeptide repeat domain"/>
    <property type="match status" value="1"/>
</dbReference>
<organism evidence="2 3">
    <name type="scientific">Aquabacter spiritensis</name>
    <dbReference type="NCBI Taxonomy" id="933073"/>
    <lineage>
        <taxon>Bacteria</taxon>
        <taxon>Pseudomonadati</taxon>
        <taxon>Pseudomonadota</taxon>
        <taxon>Alphaproteobacteria</taxon>
        <taxon>Hyphomicrobiales</taxon>
        <taxon>Xanthobacteraceae</taxon>
        <taxon>Aquabacter</taxon>
    </lineage>
</organism>
<dbReference type="EMBL" id="SMAI01000001">
    <property type="protein sequence ID" value="TCT07516.1"/>
    <property type="molecule type" value="Genomic_DNA"/>
</dbReference>
<dbReference type="PROSITE" id="PS50005">
    <property type="entry name" value="TPR"/>
    <property type="match status" value="1"/>
</dbReference>
<reference evidence="2 3" key="1">
    <citation type="submission" date="2019-03" db="EMBL/GenBank/DDBJ databases">
        <title>Genomic Encyclopedia of Type Strains, Phase IV (KMG-IV): sequencing the most valuable type-strain genomes for metagenomic binning, comparative biology and taxonomic classification.</title>
        <authorList>
            <person name="Goeker M."/>
        </authorList>
    </citation>
    <scope>NUCLEOTIDE SEQUENCE [LARGE SCALE GENOMIC DNA]</scope>
    <source>
        <strain evidence="2 3">DSM 9035</strain>
    </source>
</reference>
<dbReference type="InterPro" id="IPR019734">
    <property type="entry name" value="TPR_rpt"/>
</dbReference>
<dbReference type="Pfam" id="PF14559">
    <property type="entry name" value="TPR_19"/>
    <property type="match status" value="1"/>
</dbReference>
<sequence length="233" mass="24631">MAGQDKRAFDDGPAPGRGAGRRGIALACLLGLVLAACAGQPEAGLSPAETGSPAETIAYSKSLADRGQREQAAAVLRIATLRNPDDRPLRAAYGKSLIALGRYREAGDVLAQAHTPDNPDWSVLSAQGVVADNLGDHRSARAFYQRALNLNPGNPGVLTNLALSYAMSGDRAAALKTLREAAARPDADARVRQSLATLLAMDGKDREAELLFLQDLPPDQARANIDYLRRHGS</sequence>
<evidence type="ECO:0000313" key="2">
    <source>
        <dbReference type="EMBL" id="TCT07516.1"/>
    </source>
</evidence>
<proteinExistence type="predicted"/>